<reference evidence="1 2" key="1">
    <citation type="journal article" date="2021" name="Sci. Rep.">
        <title>The genome of the diatom Chaetoceros tenuissimus carries an ancient integrated fragment of an extant virus.</title>
        <authorList>
            <person name="Hongo Y."/>
            <person name="Kimura K."/>
            <person name="Takaki Y."/>
            <person name="Yoshida Y."/>
            <person name="Baba S."/>
            <person name="Kobayashi G."/>
            <person name="Nagasaki K."/>
            <person name="Hano T."/>
            <person name="Tomaru Y."/>
        </authorList>
    </citation>
    <scope>NUCLEOTIDE SEQUENCE [LARGE SCALE GENOMIC DNA]</scope>
    <source>
        <strain evidence="1 2">NIES-3715</strain>
    </source>
</reference>
<dbReference type="EMBL" id="BLLK01000051">
    <property type="protein sequence ID" value="GFH56034.1"/>
    <property type="molecule type" value="Genomic_DNA"/>
</dbReference>
<dbReference type="AlphaFoldDB" id="A0AAD3D1L0"/>
<sequence>MSAELNSTELYALGSGIGVCCNSAAEAFTTKSALKQSPADKKPEIDSLQSCVASVAKTANSACSGEYDLMKSCLESNKRSWAQCQELKRGLDLCLVKNKAGELAN</sequence>
<organism evidence="1 2">
    <name type="scientific">Chaetoceros tenuissimus</name>
    <dbReference type="NCBI Taxonomy" id="426638"/>
    <lineage>
        <taxon>Eukaryota</taxon>
        <taxon>Sar</taxon>
        <taxon>Stramenopiles</taxon>
        <taxon>Ochrophyta</taxon>
        <taxon>Bacillariophyta</taxon>
        <taxon>Coscinodiscophyceae</taxon>
        <taxon>Chaetocerotophycidae</taxon>
        <taxon>Chaetocerotales</taxon>
        <taxon>Chaetocerotaceae</taxon>
        <taxon>Chaetoceros</taxon>
    </lineage>
</organism>
<accession>A0AAD3D1L0</accession>
<gene>
    <name evidence="1" type="ORF">CTEN210_12510</name>
</gene>
<name>A0AAD3D1L0_9STRA</name>
<evidence type="ECO:0000313" key="1">
    <source>
        <dbReference type="EMBL" id="GFH56034.1"/>
    </source>
</evidence>
<dbReference type="Proteomes" id="UP001054902">
    <property type="component" value="Unassembled WGS sequence"/>
</dbReference>
<comment type="caution">
    <text evidence="1">The sequence shown here is derived from an EMBL/GenBank/DDBJ whole genome shotgun (WGS) entry which is preliminary data.</text>
</comment>
<proteinExistence type="predicted"/>
<keyword evidence="2" id="KW-1185">Reference proteome</keyword>
<protein>
    <submittedName>
        <fullName evidence="1">Uncharacterized protein</fullName>
    </submittedName>
</protein>
<evidence type="ECO:0000313" key="2">
    <source>
        <dbReference type="Proteomes" id="UP001054902"/>
    </source>
</evidence>